<dbReference type="EMBL" id="LK032447">
    <property type="protein sequence ID" value="CDY39392.1"/>
    <property type="molecule type" value="Genomic_DNA"/>
</dbReference>
<accession>A0A078HND3</accession>
<dbReference type="Proteomes" id="UP000028999">
    <property type="component" value="Unassembled WGS sequence"/>
</dbReference>
<name>A0A078HND3_BRANA</name>
<dbReference type="PaxDb" id="3708-A0A078HND3"/>
<dbReference type="Gramene" id="CDY39392">
    <property type="protein sequence ID" value="CDY39392"/>
    <property type="gene ID" value="GSBRNA2T00067846001"/>
</dbReference>
<evidence type="ECO:0000313" key="2">
    <source>
        <dbReference type="Proteomes" id="UP000028999"/>
    </source>
</evidence>
<reference evidence="1 2" key="1">
    <citation type="journal article" date="2014" name="Science">
        <title>Plant genetics. Early allopolyploid evolution in the post-Neolithic Brassica napus oilseed genome.</title>
        <authorList>
            <person name="Chalhoub B."/>
            <person name="Denoeud F."/>
            <person name="Liu S."/>
            <person name="Parkin I.A."/>
            <person name="Tang H."/>
            <person name="Wang X."/>
            <person name="Chiquet J."/>
            <person name="Belcram H."/>
            <person name="Tong C."/>
            <person name="Samans B."/>
            <person name="Correa M."/>
            <person name="Da Silva C."/>
            <person name="Just J."/>
            <person name="Falentin C."/>
            <person name="Koh C.S."/>
            <person name="Le Clainche I."/>
            <person name="Bernard M."/>
            <person name="Bento P."/>
            <person name="Noel B."/>
            <person name="Labadie K."/>
            <person name="Alberti A."/>
            <person name="Charles M."/>
            <person name="Arnaud D."/>
            <person name="Guo H."/>
            <person name="Daviaud C."/>
            <person name="Alamery S."/>
            <person name="Jabbari K."/>
            <person name="Zhao M."/>
            <person name="Edger P.P."/>
            <person name="Chelaifa H."/>
            <person name="Tack D."/>
            <person name="Lassalle G."/>
            <person name="Mestiri I."/>
            <person name="Schnel N."/>
            <person name="Le Paslier M.C."/>
            <person name="Fan G."/>
            <person name="Renault V."/>
            <person name="Bayer P.E."/>
            <person name="Golicz A.A."/>
            <person name="Manoli S."/>
            <person name="Lee T.H."/>
            <person name="Thi V.H."/>
            <person name="Chalabi S."/>
            <person name="Hu Q."/>
            <person name="Fan C."/>
            <person name="Tollenaere R."/>
            <person name="Lu Y."/>
            <person name="Battail C."/>
            <person name="Shen J."/>
            <person name="Sidebottom C.H."/>
            <person name="Wang X."/>
            <person name="Canaguier A."/>
            <person name="Chauveau A."/>
            <person name="Berard A."/>
            <person name="Deniot G."/>
            <person name="Guan M."/>
            <person name="Liu Z."/>
            <person name="Sun F."/>
            <person name="Lim Y.P."/>
            <person name="Lyons E."/>
            <person name="Town C.D."/>
            <person name="Bancroft I."/>
            <person name="Wang X."/>
            <person name="Meng J."/>
            <person name="Ma J."/>
            <person name="Pires J.C."/>
            <person name="King G.J."/>
            <person name="Brunel D."/>
            <person name="Delourme R."/>
            <person name="Renard M."/>
            <person name="Aury J.M."/>
            <person name="Adams K.L."/>
            <person name="Batley J."/>
            <person name="Snowdon R.J."/>
            <person name="Tost J."/>
            <person name="Edwards D."/>
            <person name="Zhou Y."/>
            <person name="Hua W."/>
            <person name="Sharpe A.G."/>
            <person name="Paterson A.H."/>
            <person name="Guan C."/>
            <person name="Wincker P."/>
        </authorList>
    </citation>
    <scope>NUCLEOTIDE SEQUENCE [LARGE SCALE GENOMIC DNA]</scope>
    <source>
        <strain evidence="2">cv. Darmor-bzh</strain>
    </source>
</reference>
<evidence type="ECO:0000313" key="1">
    <source>
        <dbReference type="EMBL" id="CDY39392.1"/>
    </source>
</evidence>
<proteinExistence type="predicted"/>
<organism evidence="1 2">
    <name type="scientific">Brassica napus</name>
    <name type="common">Rape</name>
    <dbReference type="NCBI Taxonomy" id="3708"/>
    <lineage>
        <taxon>Eukaryota</taxon>
        <taxon>Viridiplantae</taxon>
        <taxon>Streptophyta</taxon>
        <taxon>Embryophyta</taxon>
        <taxon>Tracheophyta</taxon>
        <taxon>Spermatophyta</taxon>
        <taxon>Magnoliopsida</taxon>
        <taxon>eudicotyledons</taxon>
        <taxon>Gunneridae</taxon>
        <taxon>Pentapetalae</taxon>
        <taxon>rosids</taxon>
        <taxon>malvids</taxon>
        <taxon>Brassicales</taxon>
        <taxon>Brassicaceae</taxon>
        <taxon>Brassiceae</taxon>
        <taxon>Brassica</taxon>
    </lineage>
</organism>
<keyword evidence="2" id="KW-1185">Reference proteome</keyword>
<gene>
    <name evidence="1" type="primary">BnaAnng05230D</name>
    <name evidence="1" type="ORF">GSBRNA2T00067846001</name>
</gene>
<protein>
    <submittedName>
        <fullName evidence="1">BnaAnng05230D protein</fullName>
    </submittedName>
</protein>
<sequence>MVMIREDNNNISKAPNVVLVRSLS</sequence>
<dbReference type="AlphaFoldDB" id="A0A078HND3"/>